<evidence type="ECO:0000256" key="1">
    <source>
        <dbReference type="SAM" id="Phobius"/>
    </source>
</evidence>
<sequence length="583" mass="63620">MPAAHPPRPRLTLNVGITGHRASILPPDLIDDLVPAVDEVFRQLAAGMLRLHERERTLFDPASPRLRLHTPLASGADQMAARGARASAFEIRALLPFAPDDYRADFTERAERADFERELEAANRQFSLPGQRSDEEGAYVLVGKAVVAAADVLVAIWDGGAANGPGGTGHVVDQALANGVPVIHLLVDRSGGQSGALRLLTDGEGGSPKVTPFGTPDTYDALLGDTLLPHTTDERQHIAEFFAETTRRNNWRLEYPLLLTGLFVKSLPHAPWREAPLPPSDRVERPDLATYAWANLLAIRYAQMFRSGHVANYVLSASAVLLALVGLLFPAAKVFLVIAELGAIGLLFLNTRAGTDGDWHRRWLQYRHLAESLRPLFFLKGTGLISTPFRSDFVRGNAHRETGADWTRWYAAAIWREMESPVGSIGPAETASLARQFSEEQIIPQADYHRVNAARMSKLDHRLHEVGNFLIGAVICVCCLYLVGYVFIHDVAKSLTNAFIFLTAGLPAVGAAVFGLRGHGEHLLAASRSVSSATALDASASRLAKVSDTESLAREFEHAASIMLADLNEWTIAYRERSLEIPA</sequence>
<keyword evidence="1" id="KW-1133">Transmembrane helix</keyword>
<keyword evidence="1" id="KW-0812">Transmembrane</keyword>
<dbReference type="RefSeq" id="WP_168069981.1">
    <property type="nucleotide sequence ID" value="NZ_JAATJC010000001.1"/>
</dbReference>
<organism evidence="2 3">
    <name type="scientific">Sphingomonas kaistensis</name>
    <dbReference type="NCBI Taxonomy" id="298708"/>
    <lineage>
        <taxon>Bacteria</taxon>
        <taxon>Pseudomonadati</taxon>
        <taxon>Pseudomonadota</taxon>
        <taxon>Alphaproteobacteria</taxon>
        <taxon>Sphingomonadales</taxon>
        <taxon>Sphingomonadaceae</taxon>
        <taxon>Sphingomonas</taxon>
    </lineage>
</organism>
<dbReference type="EMBL" id="JAATJC010000001">
    <property type="protein sequence ID" value="NJC06644.1"/>
    <property type="molecule type" value="Genomic_DNA"/>
</dbReference>
<dbReference type="AlphaFoldDB" id="A0A7X5Y7I4"/>
<comment type="caution">
    <text evidence="2">The sequence shown here is derived from an EMBL/GenBank/DDBJ whole genome shotgun (WGS) entry which is preliminary data.</text>
</comment>
<protein>
    <submittedName>
        <fullName evidence="2">Uncharacterized protein</fullName>
    </submittedName>
</protein>
<keyword evidence="1" id="KW-0472">Membrane</keyword>
<feature type="transmembrane region" description="Helical" evidence="1">
    <location>
        <begin position="466"/>
        <end position="488"/>
    </location>
</feature>
<feature type="transmembrane region" description="Helical" evidence="1">
    <location>
        <begin position="494"/>
        <end position="516"/>
    </location>
</feature>
<dbReference type="Proteomes" id="UP000558192">
    <property type="component" value="Unassembled WGS sequence"/>
</dbReference>
<accession>A0A7X5Y7I4</accession>
<feature type="transmembrane region" description="Helical" evidence="1">
    <location>
        <begin position="335"/>
        <end position="353"/>
    </location>
</feature>
<reference evidence="2 3" key="1">
    <citation type="submission" date="2020-03" db="EMBL/GenBank/DDBJ databases">
        <title>Genomic Encyclopedia of Type Strains, Phase IV (KMG-IV): sequencing the most valuable type-strain genomes for metagenomic binning, comparative biology and taxonomic classification.</title>
        <authorList>
            <person name="Goeker M."/>
        </authorList>
    </citation>
    <scope>NUCLEOTIDE SEQUENCE [LARGE SCALE GENOMIC DNA]</scope>
    <source>
        <strain evidence="2 3">DSM 16846</strain>
    </source>
</reference>
<name>A0A7X5Y7I4_9SPHN</name>
<gene>
    <name evidence="2" type="ORF">GGQ97_002437</name>
</gene>
<proteinExistence type="predicted"/>
<evidence type="ECO:0000313" key="2">
    <source>
        <dbReference type="EMBL" id="NJC06644.1"/>
    </source>
</evidence>
<evidence type="ECO:0000313" key="3">
    <source>
        <dbReference type="Proteomes" id="UP000558192"/>
    </source>
</evidence>
<keyword evidence="3" id="KW-1185">Reference proteome</keyword>
<dbReference type="Gene3D" id="3.40.50.450">
    <property type="match status" value="1"/>
</dbReference>
<feature type="transmembrane region" description="Helical" evidence="1">
    <location>
        <begin position="310"/>
        <end position="329"/>
    </location>
</feature>